<organism evidence="1 2">
    <name type="scientific">Vespula maculifrons</name>
    <name type="common">Eastern yellow jacket</name>
    <name type="synonym">Wasp</name>
    <dbReference type="NCBI Taxonomy" id="7453"/>
    <lineage>
        <taxon>Eukaryota</taxon>
        <taxon>Metazoa</taxon>
        <taxon>Ecdysozoa</taxon>
        <taxon>Arthropoda</taxon>
        <taxon>Hexapoda</taxon>
        <taxon>Insecta</taxon>
        <taxon>Pterygota</taxon>
        <taxon>Neoptera</taxon>
        <taxon>Endopterygota</taxon>
        <taxon>Hymenoptera</taxon>
        <taxon>Apocrita</taxon>
        <taxon>Aculeata</taxon>
        <taxon>Vespoidea</taxon>
        <taxon>Vespidae</taxon>
        <taxon>Vespinae</taxon>
        <taxon>Vespula</taxon>
    </lineage>
</organism>
<protein>
    <submittedName>
        <fullName evidence="1">Uncharacterized protein</fullName>
    </submittedName>
</protein>
<comment type="caution">
    <text evidence="1">The sequence shown here is derived from an EMBL/GenBank/DDBJ whole genome shotgun (WGS) entry which is preliminary data.</text>
</comment>
<keyword evidence="2" id="KW-1185">Reference proteome</keyword>
<evidence type="ECO:0000313" key="2">
    <source>
        <dbReference type="Proteomes" id="UP001607303"/>
    </source>
</evidence>
<dbReference type="Proteomes" id="UP001607303">
    <property type="component" value="Unassembled WGS sequence"/>
</dbReference>
<dbReference type="EMBL" id="JAYRBN010000025">
    <property type="protein sequence ID" value="KAL2750152.1"/>
    <property type="molecule type" value="Genomic_DNA"/>
</dbReference>
<reference evidence="1 2" key="1">
    <citation type="journal article" date="2024" name="Ann. Entomol. Soc. Am.">
        <title>Genomic analyses of the southern and eastern yellowjacket wasps (Hymenoptera: Vespidae) reveal evolutionary signatures of social life.</title>
        <authorList>
            <person name="Catto M.A."/>
            <person name="Caine P.B."/>
            <person name="Orr S.E."/>
            <person name="Hunt B.G."/>
            <person name="Goodisman M.A.D."/>
        </authorList>
    </citation>
    <scope>NUCLEOTIDE SEQUENCE [LARGE SCALE GENOMIC DNA]</scope>
    <source>
        <strain evidence="1">232</strain>
        <tissue evidence="1">Head and thorax</tissue>
    </source>
</reference>
<dbReference type="AlphaFoldDB" id="A0ABD2CYK0"/>
<sequence length="80" mass="8854">MQQPPSGGTWVGNTCDISKSVCALEFDESTQKFSRVPFVQVLTNNLNVKWGYTASRDDNNIGSLADLYSSWFSSALDIDE</sequence>
<proteinExistence type="predicted"/>
<gene>
    <name evidence="1" type="ORF">V1477_001648</name>
</gene>
<name>A0ABD2CYK0_VESMC</name>
<accession>A0ABD2CYK0</accession>
<evidence type="ECO:0000313" key="1">
    <source>
        <dbReference type="EMBL" id="KAL2750152.1"/>
    </source>
</evidence>